<dbReference type="Pfam" id="PF11028">
    <property type="entry name" value="TMEM260-like"/>
    <property type="match status" value="1"/>
</dbReference>
<accession>A0A0S7YFK4</accession>
<dbReference type="InterPro" id="IPR052724">
    <property type="entry name" value="GT117_domain-containing"/>
</dbReference>
<feature type="transmembrane region" description="Helical" evidence="1">
    <location>
        <begin position="289"/>
        <end position="308"/>
    </location>
</feature>
<evidence type="ECO:0000256" key="1">
    <source>
        <dbReference type="SAM" id="Phobius"/>
    </source>
</evidence>
<reference evidence="2 3" key="1">
    <citation type="journal article" date="2015" name="Microbiome">
        <title>Genomic resolution of linkages in carbon, nitrogen, and sulfur cycling among widespread estuary sediment bacteria.</title>
        <authorList>
            <person name="Baker B.J."/>
            <person name="Lazar C.S."/>
            <person name="Teske A.P."/>
            <person name="Dick G.J."/>
        </authorList>
    </citation>
    <scope>NUCLEOTIDE SEQUENCE [LARGE SCALE GENOMIC DNA]</scope>
    <source>
        <strain evidence="2">DG_78</strain>
    </source>
</reference>
<feature type="transmembrane region" description="Helical" evidence="1">
    <location>
        <begin position="255"/>
        <end position="282"/>
    </location>
</feature>
<feature type="transmembrane region" description="Helical" evidence="1">
    <location>
        <begin position="105"/>
        <end position="123"/>
    </location>
</feature>
<dbReference type="Proteomes" id="UP000051012">
    <property type="component" value="Unassembled WGS sequence"/>
</dbReference>
<feature type="transmembrane region" description="Helical" evidence="1">
    <location>
        <begin position="314"/>
        <end position="334"/>
    </location>
</feature>
<dbReference type="InterPro" id="IPR021280">
    <property type="entry name" value="TMEM260-like"/>
</dbReference>
<evidence type="ECO:0000313" key="3">
    <source>
        <dbReference type="Proteomes" id="UP000051012"/>
    </source>
</evidence>
<name>A0A0S7YFK4_UNCT6</name>
<feature type="transmembrane region" description="Helical" evidence="1">
    <location>
        <begin position="153"/>
        <end position="180"/>
    </location>
</feature>
<comment type="caution">
    <text evidence="2">The sequence shown here is derived from an EMBL/GenBank/DDBJ whole genome shotgun (WGS) entry which is preliminary data.</text>
</comment>
<dbReference type="PANTHER" id="PTHR16214">
    <property type="entry name" value="TRANSMEMBRANE PROTEIN 260"/>
    <property type="match status" value="1"/>
</dbReference>
<feature type="transmembrane region" description="Helical" evidence="1">
    <location>
        <begin position="49"/>
        <end position="68"/>
    </location>
</feature>
<dbReference type="EMBL" id="LJNI01000034">
    <property type="protein sequence ID" value="KPJ73440.1"/>
    <property type="molecule type" value="Genomic_DNA"/>
</dbReference>
<feature type="transmembrane region" description="Helical" evidence="1">
    <location>
        <begin position="12"/>
        <end position="37"/>
    </location>
</feature>
<sequence length="544" mass="63942">MFKNIIQIKKELLIGIFVAITIYLIYLFSLCPTVYLIDSGELAVMSYTLGIAHPTGYPLYTLISYFVAHIPGDIVRNLNMLSALFSVVAAVFLYFMTRYIVKNDIVPIMTASLFAFSPTIWRISITNEVYALTALFAIILIYTLYKMHHERDFYIIMYLIGLSFTNHIIIFSLAAPLFMYIVLTYKPCIRKIIYGLLFVLLGVSLYVYLVARTSGGAELAWGNTHNVQRLLWHVTGRQYQVWMFSLPLSEMLDNLIGGFLILLRNFLFVFIIPVFFGFYYLFTSERKKFWLFISIFILNLLYTINYSIPDVESYYIPSFVVLLLVFNYGLYFVVKYLKWFTIVPIAFIIPIVNYHSCTLRDNTFGLDFGRACIEQLPESSLLLCTYWDIYSPILYLQTVKGVRQDLIIIDKELLRRTWYIKYIEEKYPQLYQETGHDIEAYLEELYKFEYHKPYNRQIIQTKFIAMLESFVDAQIDQGVYFTLIFPDHDLRAVKPDYFRIPYGLVFKIQRDTAHIEFDFSKLSLEHPTVVNDPRLQFNIEVVKK</sequence>
<evidence type="ECO:0000313" key="2">
    <source>
        <dbReference type="EMBL" id="KPJ73440.1"/>
    </source>
</evidence>
<feature type="transmembrane region" description="Helical" evidence="1">
    <location>
        <begin position="192"/>
        <end position="211"/>
    </location>
</feature>
<feature type="non-terminal residue" evidence="2">
    <location>
        <position position="544"/>
    </location>
</feature>
<feature type="transmembrane region" description="Helical" evidence="1">
    <location>
        <begin position="130"/>
        <end position="147"/>
    </location>
</feature>
<organism evidence="2 3">
    <name type="scientific">candidate division TA06 bacterium DG_78</name>
    <dbReference type="NCBI Taxonomy" id="1703772"/>
    <lineage>
        <taxon>Bacteria</taxon>
        <taxon>Bacteria division TA06</taxon>
    </lineage>
</organism>
<dbReference type="AlphaFoldDB" id="A0A0S7YFK4"/>
<evidence type="ECO:0008006" key="4">
    <source>
        <dbReference type="Google" id="ProtNLM"/>
    </source>
</evidence>
<feature type="transmembrane region" description="Helical" evidence="1">
    <location>
        <begin position="339"/>
        <end position="356"/>
    </location>
</feature>
<keyword evidence="1" id="KW-0812">Transmembrane</keyword>
<keyword evidence="1" id="KW-1133">Transmembrane helix</keyword>
<gene>
    <name evidence="2" type="ORF">AMJ52_03805</name>
</gene>
<dbReference type="PANTHER" id="PTHR16214:SF3">
    <property type="entry name" value="TRANSMEMBRANE PROTEIN 260"/>
    <property type="match status" value="1"/>
</dbReference>
<keyword evidence="1" id="KW-0472">Membrane</keyword>
<proteinExistence type="predicted"/>
<feature type="transmembrane region" description="Helical" evidence="1">
    <location>
        <begin position="80"/>
        <end position="99"/>
    </location>
</feature>
<protein>
    <recommendedName>
        <fullName evidence="4">Glycosyltransferase RgtA/B/C/D-like domain-containing protein</fullName>
    </recommendedName>
</protein>